<dbReference type="EMBL" id="NGKU01000001">
    <property type="protein sequence ID" value="OTN77072.1"/>
    <property type="molecule type" value="Genomic_DNA"/>
</dbReference>
<sequence>METYGFDKLSVRKLTTALEPDTTAEIHILEGKQKEGGPTAFDLTGLSKEAVKVFAGNVEYYLSKKGTGSVAANFGLLDVPVEVEQEILGLIKMAEGIDGFGDETDPPYMAAVAEAEDLYGEPVAFAMVAGSFNRDGFSLATKNDEDFTPEAGEYVYNAISRKITIGENDKTVKVLRAFGTAAVAQLKTAVLGGAVTPPSGGGQ</sequence>
<dbReference type="AlphaFoldDB" id="A0A242A7Z6"/>
<dbReference type="Pfam" id="PF04630">
    <property type="entry name" value="Phage_TTP_1"/>
    <property type="match status" value="1"/>
</dbReference>
<evidence type="ECO:0000313" key="2">
    <source>
        <dbReference type="Proteomes" id="UP000195043"/>
    </source>
</evidence>
<reference evidence="1 2" key="1">
    <citation type="submission" date="2017-05" db="EMBL/GenBank/DDBJ databases">
        <title>The Genome Sequence of Enterococcus sp. 8G7_MSG3316.</title>
        <authorList>
            <consortium name="The Broad Institute Genomics Platform"/>
            <consortium name="The Broad Institute Genomic Center for Infectious Diseases"/>
            <person name="Earl A."/>
            <person name="Manson A."/>
            <person name="Schwartman J."/>
            <person name="Gilmore M."/>
            <person name="Abouelleil A."/>
            <person name="Cao P."/>
            <person name="Chapman S."/>
            <person name="Cusick C."/>
            <person name="Shea T."/>
            <person name="Young S."/>
            <person name="Neafsey D."/>
            <person name="Nusbaum C."/>
            <person name="Birren B."/>
        </authorList>
    </citation>
    <scope>NUCLEOTIDE SEQUENCE [LARGE SCALE GENOMIC DNA]</scope>
    <source>
        <strain evidence="1 2">8G7_MSG3316</strain>
    </source>
</reference>
<protein>
    <recommendedName>
        <fullName evidence="3">Phage tail protein</fullName>
    </recommendedName>
</protein>
<dbReference type="InterPro" id="IPR006724">
    <property type="entry name" value="Phage_TTP"/>
</dbReference>
<proteinExistence type="predicted"/>
<evidence type="ECO:0008006" key="3">
    <source>
        <dbReference type="Google" id="ProtNLM"/>
    </source>
</evidence>
<dbReference type="RefSeq" id="WP_010749279.1">
    <property type="nucleotide sequence ID" value="NZ_NGKU01000001.1"/>
</dbReference>
<accession>A0A242A7Z6</accession>
<name>A0A242A7Z6_9ENTE</name>
<comment type="caution">
    <text evidence="1">The sequence shown here is derived from an EMBL/GenBank/DDBJ whole genome shotgun (WGS) entry which is preliminary data.</text>
</comment>
<dbReference type="STRING" id="1834191.A5886_002152"/>
<evidence type="ECO:0000313" key="1">
    <source>
        <dbReference type="EMBL" id="OTN77072.1"/>
    </source>
</evidence>
<dbReference type="OrthoDB" id="2408663at2"/>
<gene>
    <name evidence="1" type="ORF">A5886_002152</name>
</gene>
<organism evidence="1 2">
    <name type="scientific">Candidatus Enterococcus testudinis</name>
    <dbReference type="NCBI Taxonomy" id="1834191"/>
    <lineage>
        <taxon>Bacteria</taxon>
        <taxon>Bacillati</taxon>
        <taxon>Bacillota</taxon>
        <taxon>Bacilli</taxon>
        <taxon>Lactobacillales</taxon>
        <taxon>Enterococcaceae</taxon>
        <taxon>Enterococcus</taxon>
    </lineage>
</organism>
<keyword evidence="2" id="KW-1185">Reference proteome</keyword>
<dbReference type="Proteomes" id="UP000195043">
    <property type="component" value="Unassembled WGS sequence"/>
</dbReference>